<dbReference type="InterPro" id="IPR036388">
    <property type="entry name" value="WH-like_DNA-bd_sf"/>
</dbReference>
<feature type="domain" description="HTH lysR-type" evidence="6">
    <location>
        <begin position="11"/>
        <end position="67"/>
    </location>
</feature>
<evidence type="ECO:0000256" key="4">
    <source>
        <dbReference type="ARBA" id="ARBA00023159"/>
    </source>
</evidence>
<dbReference type="PROSITE" id="PS50931">
    <property type="entry name" value="HTH_LYSR"/>
    <property type="match status" value="1"/>
</dbReference>
<evidence type="ECO:0000259" key="6">
    <source>
        <dbReference type="PROSITE" id="PS50931"/>
    </source>
</evidence>
<dbReference type="InterPro" id="IPR000847">
    <property type="entry name" value="LysR_HTH_N"/>
</dbReference>
<dbReference type="PANTHER" id="PTHR30346:SF17">
    <property type="entry name" value="LYSR FAMILY TRANSCRIPTIONAL REGULATOR"/>
    <property type="match status" value="1"/>
</dbReference>
<keyword evidence="4" id="KW-0010">Activator</keyword>
<keyword evidence="5" id="KW-0804">Transcription</keyword>
<dbReference type="Gene3D" id="3.40.190.10">
    <property type="entry name" value="Periplasmic binding protein-like II"/>
    <property type="match status" value="2"/>
</dbReference>
<keyword evidence="8" id="KW-1185">Reference proteome</keyword>
<keyword evidence="3" id="KW-0238">DNA-binding</keyword>
<evidence type="ECO:0000256" key="1">
    <source>
        <dbReference type="ARBA" id="ARBA00009437"/>
    </source>
</evidence>
<evidence type="ECO:0000256" key="5">
    <source>
        <dbReference type="ARBA" id="ARBA00023163"/>
    </source>
</evidence>
<accession>A0ABY3VQV7</accession>
<dbReference type="EMBL" id="CP092488">
    <property type="protein sequence ID" value="UMB71543.1"/>
    <property type="molecule type" value="Genomic_DNA"/>
</dbReference>
<dbReference type="Gene3D" id="1.10.10.10">
    <property type="entry name" value="Winged helix-like DNA-binding domain superfamily/Winged helix DNA-binding domain"/>
    <property type="match status" value="1"/>
</dbReference>
<evidence type="ECO:0000313" key="8">
    <source>
        <dbReference type="Proteomes" id="UP001055336"/>
    </source>
</evidence>
<name>A0ABY3VQV7_9MYCO</name>
<sequence>MPDPPFDGLSDLRRLRHFIAVVDASGFTRAAEQLHLSQQALSSSVQQLEKQVGATLLVRAGRRIAPTRAGQTLLEEGRTLLAAARTIAAHTRAAASEQPDEFVVGHSPAIDNNDVYAMLAPAIEALPDTSFTALQLFPDQLVAAVRDGSVDLGLRRGVVPQESLATGIARYDALRVAVASAHRLAGRTSVSVADLADETIVLWAPPGSSYYSDFLVNVCRRAGFEPRYRVSRVQGCPPEVAPLTDGGVSFVTSAPGPAAGHAVQVLELEEPVLVPVQALWQPHTASAVRDLILTPTPPAALPRPR</sequence>
<comment type="similarity">
    <text evidence="1">Belongs to the LysR transcriptional regulatory family.</text>
</comment>
<dbReference type="Pfam" id="PF00126">
    <property type="entry name" value="HTH_1"/>
    <property type="match status" value="1"/>
</dbReference>
<dbReference type="InterPro" id="IPR036390">
    <property type="entry name" value="WH_DNA-bd_sf"/>
</dbReference>
<organism evidence="7 8">
    <name type="scientific">Mycobacterium paraterrae</name>
    <dbReference type="NCBI Taxonomy" id="577492"/>
    <lineage>
        <taxon>Bacteria</taxon>
        <taxon>Bacillati</taxon>
        <taxon>Actinomycetota</taxon>
        <taxon>Actinomycetes</taxon>
        <taxon>Mycobacteriales</taxon>
        <taxon>Mycobacteriaceae</taxon>
        <taxon>Mycobacterium</taxon>
    </lineage>
</organism>
<proteinExistence type="inferred from homology"/>
<dbReference type="PRINTS" id="PR00039">
    <property type="entry name" value="HTHLYSR"/>
</dbReference>
<gene>
    <name evidence="7" type="ORF">MKK62_10040</name>
</gene>
<evidence type="ECO:0000256" key="2">
    <source>
        <dbReference type="ARBA" id="ARBA00023015"/>
    </source>
</evidence>
<dbReference type="SUPFAM" id="SSF46785">
    <property type="entry name" value="Winged helix' DNA-binding domain"/>
    <property type="match status" value="1"/>
</dbReference>
<evidence type="ECO:0000256" key="3">
    <source>
        <dbReference type="ARBA" id="ARBA00023125"/>
    </source>
</evidence>
<dbReference type="InterPro" id="IPR005119">
    <property type="entry name" value="LysR_subst-bd"/>
</dbReference>
<dbReference type="PANTHER" id="PTHR30346">
    <property type="entry name" value="TRANSCRIPTIONAL DUAL REGULATOR HCAR-RELATED"/>
    <property type="match status" value="1"/>
</dbReference>
<protein>
    <submittedName>
        <fullName evidence="7">LysR family transcriptional regulator</fullName>
    </submittedName>
</protein>
<dbReference type="SUPFAM" id="SSF53850">
    <property type="entry name" value="Periplasmic binding protein-like II"/>
    <property type="match status" value="1"/>
</dbReference>
<keyword evidence="2" id="KW-0805">Transcription regulation</keyword>
<dbReference type="Proteomes" id="UP001055336">
    <property type="component" value="Chromosome"/>
</dbReference>
<evidence type="ECO:0000313" key="7">
    <source>
        <dbReference type="EMBL" id="UMB71543.1"/>
    </source>
</evidence>
<reference evidence="7" key="1">
    <citation type="submission" date="2022-08" db="EMBL/GenBank/DDBJ databases">
        <title>Whole genome sequencing of non-tuberculosis mycobacteria type-strains.</title>
        <authorList>
            <person name="Igarashi Y."/>
            <person name="Osugi A."/>
            <person name="Mitarai S."/>
        </authorList>
    </citation>
    <scope>NUCLEOTIDE SEQUENCE</scope>
    <source>
        <strain evidence="7">DSM 45127</strain>
    </source>
</reference>
<dbReference type="Pfam" id="PF03466">
    <property type="entry name" value="LysR_substrate"/>
    <property type="match status" value="1"/>
</dbReference>
<dbReference type="RefSeq" id="WP_240263294.1">
    <property type="nucleotide sequence ID" value="NZ_CP092488.2"/>
</dbReference>